<evidence type="ECO:0000313" key="2">
    <source>
        <dbReference type="EMBL" id="HGB24688.1"/>
    </source>
</evidence>
<keyword evidence="1" id="KW-0472">Membrane</keyword>
<organism evidence="2">
    <name type="scientific">Thermofilum pendens</name>
    <dbReference type="NCBI Taxonomy" id="2269"/>
    <lineage>
        <taxon>Archaea</taxon>
        <taxon>Thermoproteota</taxon>
        <taxon>Thermoprotei</taxon>
        <taxon>Thermofilales</taxon>
        <taxon>Thermofilaceae</taxon>
        <taxon>Thermofilum</taxon>
    </lineage>
</organism>
<comment type="caution">
    <text evidence="2">The sequence shown here is derived from an EMBL/GenBank/DDBJ whole genome shotgun (WGS) entry which is preliminary data.</text>
</comment>
<proteinExistence type="predicted"/>
<name>A0A7C3SN71_THEPE</name>
<dbReference type="AlphaFoldDB" id="A0A7C3SN71"/>
<protein>
    <submittedName>
        <fullName evidence="2">Uncharacterized protein</fullName>
    </submittedName>
</protein>
<sequence>MSQARQARALCSALLVVFVVGLSLATLVVHGQAVHKEALVKINLVWLKVSVVVPQELVATKEYSIPVTVRIIEVDGELKVFYLKGIRILLDNSLLEYVPDTPVLLRLGEVQTLEVKITPRFFAQQMAPGDVKDSSMRIDISYYSEVVSMDGRLAVDSGYYSVFASIPVRVVAPRTYVYVQPSLTEVYEPYLVIFDVKLWVEGEGFIENARVEVSGIPVQCYLLTTGRVNAGETKIVSTLANITQLGPFAKTRYSAEVKVTAVTPWGYVYTYNYPVTIEVRPLRKAQVSAPALAVADALTPVTITLTPPQESGESLTVTAYWNRQLVYSGGFSPTIYVALPEGEGELTVRVESTKYTPATASAKVKAISVKPRVSAWLTGSALQFQAAPFYPGSMIEVRVLDSSGSVVASSMYPADTLPRRTVELEGATTVGVSGSYSLDLKPGTYTITVTYNSKAGSATAPPVSYQVAPAGPAVLGPLGMLLTQPILLAVVIAIPAAAAVILLLRRRRT</sequence>
<evidence type="ECO:0000256" key="1">
    <source>
        <dbReference type="SAM" id="Phobius"/>
    </source>
</evidence>
<dbReference type="EMBL" id="DTIB01000031">
    <property type="protein sequence ID" value="HGB24688.1"/>
    <property type="molecule type" value="Genomic_DNA"/>
</dbReference>
<keyword evidence="1" id="KW-1133">Transmembrane helix</keyword>
<reference evidence="2" key="1">
    <citation type="journal article" date="2020" name="mSystems">
        <title>Genome- and Community-Level Interaction Insights into Carbon Utilization and Element Cycling Functions of Hydrothermarchaeota in Hydrothermal Sediment.</title>
        <authorList>
            <person name="Zhou Z."/>
            <person name="Liu Y."/>
            <person name="Xu W."/>
            <person name="Pan J."/>
            <person name="Luo Z.H."/>
            <person name="Li M."/>
        </authorList>
    </citation>
    <scope>NUCLEOTIDE SEQUENCE [LARGE SCALE GENOMIC DNA]</scope>
    <source>
        <strain evidence="2">SpSt-8</strain>
    </source>
</reference>
<keyword evidence="1" id="KW-0812">Transmembrane</keyword>
<accession>A0A7C3SN71</accession>
<gene>
    <name evidence="2" type="ORF">ENV88_01275</name>
</gene>
<feature type="transmembrane region" description="Helical" evidence="1">
    <location>
        <begin position="486"/>
        <end position="504"/>
    </location>
</feature>